<sequence>MRSQITIPWSLLPNGCTTSIFFTSSSSLVKIKSSVDGSCPSLNLVGVQTCWYRKQSLIHSWNLYGRDSTPPPGSFSGQFISLTLKSPIKRILFCPANSLALIILFINSSLFSSLLEGLLYMQPTSILVSFVSLIQHHAESSPGKFASWLQV</sequence>
<gene>
    <name evidence="2" type="ORF">MNOR_LOCUS29121</name>
</gene>
<organism evidence="2 3">
    <name type="scientific">Meganyctiphanes norvegica</name>
    <name type="common">Northern krill</name>
    <name type="synonym">Thysanopoda norvegica</name>
    <dbReference type="NCBI Taxonomy" id="48144"/>
    <lineage>
        <taxon>Eukaryota</taxon>
        <taxon>Metazoa</taxon>
        <taxon>Ecdysozoa</taxon>
        <taxon>Arthropoda</taxon>
        <taxon>Crustacea</taxon>
        <taxon>Multicrustacea</taxon>
        <taxon>Malacostraca</taxon>
        <taxon>Eumalacostraca</taxon>
        <taxon>Eucarida</taxon>
        <taxon>Euphausiacea</taxon>
        <taxon>Euphausiidae</taxon>
        <taxon>Meganyctiphanes</taxon>
    </lineage>
</organism>
<comment type="caution">
    <text evidence="2">The sequence shown here is derived from an EMBL/GenBank/DDBJ whole genome shotgun (WGS) entry which is preliminary data.</text>
</comment>
<keyword evidence="1" id="KW-0812">Transmembrane</keyword>
<evidence type="ECO:0000313" key="2">
    <source>
        <dbReference type="EMBL" id="CAL4142458.1"/>
    </source>
</evidence>
<keyword evidence="1" id="KW-0472">Membrane</keyword>
<name>A0AAV2RT73_MEGNR</name>
<keyword evidence="1" id="KW-1133">Transmembrane helix</keyword>
<reference evidence="2 3" key="1">
    <citation type="submission" date="2024-05" db="EMBL/GenBank/DDBJ databases">
        <authorList>
            <person name="Wallberg A."/>
        </authorList>
    </citation>
    <scope>NUCLEOTIDE SEQUENCE [LARGE SCALE GENOMIC DNA]</scope>
</reference>
<dbReference type="EMBL" id="CAXKWB010033224">
    <property type="protein sequence ID" value="CAL4142458.1"/>
    <property type="molecule type" value="Genomic_DNA"/>
</dbReference>
<feature type="transmembrane region" description="Helical" evidence="1">
    <location>
        <begin position="91"/>
        <end position="111"/>
    </location>
</feature>
<dbReference type="AlphaFoldDB" id="A0AAV2RT73"/>
<keyword evidence="3" id="KW-1185">Reference proteome</keyword>
<dbReference type="Proteomes" id="UP001497623">
    <property type="component" value="Unassembled WGS sequence"/>
</dbReference>
<proteinExistence type="predicted"/>
<protein>
    <submittedName>
        <fullName evidence="2">Uncharacterized protein</fullName>
    </submittedName>
</protein>
<evidence type="ECO:0000256" key="1">
    <source>
        <dbReference type="SAM" id="Phobius"/>
    </source>
</evidence>
<accession>A0AAV2RT73</accession>
<evidence type="ECO:0000313" key="3">
    <source>
        <dbReference type="Proteomes" id="UP001497623"/>
    </source>
</evidence>